<dbReference type="Proteomes" id="UP000615446">
    <property type="component" value="Unassembled WGS sequence"/>
</dbReference>
<proteinExistence type="predicted"/>
<sequence>MNAKRDVELHTFTNKYEYKSDLILQICKEISKAIQNENNSAEIICSMLHGQIRNINKVENCINEEFRQLFRNNVLNHQKRNEWLTEKDININEDVYELKQNLLNNLEDYFPGFKYLFEYSWKSLDDNNNRHEGDFIFASDFGVFIVVEVKCFGKICWEIYYTYRCDIYAKSRRYHEFQASNNQITSPIRQEIDHSQSTYPSQQEEPPSISVTGAVVGIAAAAAIGYVICTKIPIKTFITTGTMIYKAYQGYQEFSKNYNNDNNNINNLD</sequence>
<evidence type="ECO:0000313" key="1">
    <source>
        <dbReference type="EMBL" id="GES95738.1"/>
    </source>
</evidence>
<accession>A0A8H3LVJ1</accession>
<evidence type="ECO:0000313" key="2">
    <source>
        <dbReference type="Proteomes" id="UP000615446"/>
    </source>
</evidence>
<organism evidence="1 2">
    <name type="scientific">Rhizophagus clarus</name>
    <dbReference type="NCBI Taxonomy" id="94130"/>
    <lineage>
        <taxon>Eukaryota</taxon>
        <taxon>Fungi</taxon>
        <taxon>Fungi incertae sedis</taxon>
        <taxon>Mucoromycota</taxon>
        <taxon>Glomeromycotina</taxon>
        <taxon>Glomeromycetes</taxon>
        <taxon>Glomerales</taxon>
        <taxon>Glomeraceae</taxon>
        <taxon>Rhizophagus</taxon>
    </lineage>
</organism>
<comment type="caution">
    <text evidence="1">The sequence shown here is derived from an EMBL/GenBank/DDBJ whole genome shotgun (WGS) entry which is preliminary data.</text>
</comment>
<name>A0A8H3LVJ1_9GLOM</name>
<reference evidence="1" key="1">
    <citation type="submission" date="2019-10" db="EMBL/GenBank/DDBJ databases">
        <title>Conservation and host-specific expression of non-tandemly repeated heterogenous ribosome RNA gene in arbuscular mycorrhizal fungi.</title>
        <authorList>
            <person name="Maeda T."/>
            <person name="Kobayashi Y."/>
            <person name="Nakagawa T."/>
            <person name="Ezawa T."/>
            <person name="Yamaguchi K."/>
            <person name="Bino T."/>
            <person name="Nishimoto Y."/>
            <person name="Shigenobu S."/>
            <person name="Kawaguchi M."/>
        </authorList>
    </citation>
    <scope>NUCLEOTIDE SEQUENCE</scope>
    <source>
        <strain evidence="1">HR1</strain>
    </source>
</reference>
<dbReference type="OrthoDB" id="2389627at2759"/>
<gene>
    <name evidence="1" type="ORF">RCL2_002239900</name>
</gene>
<protein>
    <submittedName>
        <fullName evidence="1">Uncharacterized protein</fullName>
    </submittedName>
</protein>
<dbReference type="EMBL" id="BLAL01000244">
    <property type="protein sequence ID" value="GES95738.1"/>
    <property type="molecule type" value="Genomic_DNA"/>
</dbReference>
<dbReference type="AlphaFoldDB" id="A0A8H3LVJ1"/>